<keyword evidence="5" id="KW-1185">Reference proteome</keyword>
<dbReference type="InterPro" id="IPR016192">
    <property type="entry name" value="APOBEC/CMP_deaminase_Zn-bd"/>
</dbReference>
<dbReference type="SUPFAM" id="SSF53927">
    <property type="entry name" value="Cytidine deaminase-like"/>
    <property type="match status" value="1"/>
</dbReference>
<dbReference type="Proteomes" id="UP000004816">
    <property type="component" value="Unassembled WGS sequence"/>
</dbReference>
<dbReference type="PROSITE" id="PS51747">
    <property type="entry name" value="CYT_DCMP_DEAMINASES_2"/>
    <property type="match status" value="1"/>
</dbReference>
<dbReference type="InterPro" id="IPR016193">
    <property type="entry name" value="Cytidine_deaminase-like"/>
</dbReference>
<evidence type="ECO:0000259" key="3">
    <source>
        <dbReference type="PROSITE" id="PS51747"/>
    </source>
</evidence>
<dbReference type="Gene3D" id="3.40.140.10">
    <property type="entry name" value="Cytidine Deaminase, domain 2"/>
    <property type="match status" value="1"/>
</dbReference>
<accession>E5XRI5</accession>
<keyword evidence="1" id="KW-0479">Metal-binding</keyword>
<keyword evidence="2" id="KW-0862">Zinc</keyword>
<dbReference type="OrthoDB" id="9802676at2"/>
<dbReference type="PROSITE" id="PS00903">
    <property type="entry name" value="CYT_DCMP_DEAMINASES_1"/>
    <property type="match status" value="1"/>
</dbReference>
<proteinExistence type="predicted"/>
<organism evidence="4 5">
    <name type="scientific">Segniliparus rugosus (strain ATCC BAA-974 / DSM 45345 / CCUG 50838 / CIP 108380 / JCM 13579 / CDC 945)</name>
    <dbReference type="NCBI Taxonomy" id="679197"/>
    <lineage>
        <taxon>Bacteria</taxon>
        <taxon>Bacillati</taxon>
        <taxon>Actinomycetota</taxon>
        <taxon>Actinomycetes</taxon>
        <taxon>Mycobacteriales</taxon>
        <taxon>Segniliparaceae</taxon>
        <taxon>Segniliparus</taxon>
    </lineage>
</organism>
<comment type="caution">
    <text evidence="4">The sequence shown here is derived from an EMBL/GenBank/DDBJ whole genome shotgun (WGS) entry which is preliminary data.</text>
</comment>
<dbReference type="PANTHER" id="PTHR11079:SF203">
    <property type="entry name" value="CMP_DCMP-TYPE DEAMINASE DOMAIN-CONTAINING PROTEIN"/>
    <property type="match status" value="1"/>
</dbReference>
<reference evidence="4 5" key="1">
    <citation type="journal article" date="2011" name="Stand. Genomic Sci.">
        <title>High quality draft genome sequence of Segniliparus rugosus CDC 945(T)= (ATCC BAA-974(T)).</title>
        <authorList>
            <person name="Earl A.M."/>
            <person name="Desjardins C.A."/>
            <person name="Fitzgerald M.G."/>
            <person name="Arachchi H.M."/>
            <person name="Zeng Q."/>
            <person name="Mehta T."/>
            <person name="Griggs A."/>
            <person name="Birren B.W."/>
            <person name="Toney N.C."/>
            <person name="Carr J."/>
            <person name="Posey J."/>
            <person name="Butler W.R."/>
        </authorList>
    </citation>
    <scope>NUCLEOTIDE SEQUENCE [LARGE SCALE GENOMIC DNA]</scope>
    <source>
        <strain evidence="5">ATCC BAA-974 / DSM 45345 / CCUG 50838 / CIP 108380 / JCM 13579 / CDC 945</strain>
    </source>
</reference>
<name>E5XRI5_SEGRC</name>
<dbReference type="InterPro" id="IPR002125">
    <property type="entry name" value="CMP_dCMP_dom"/>
</dbReference>
<dbReference type="GO" id="GO:0052717">
    <property type="term" value="F:tRNA-specific adenosine-34 deaminase activity"/>
    <property type="evidence" value="ECO:0007669"/>
    <property type="project" value="TreeGrafter"/>
</dbReference>
<dbReference type="EMBL" id="ACZI02000002">
    <property type="protein sequence ID" value="EFV13030.2"/>
    <property type="molecule type" value="Genomic_DNA"/>
</dbReference>
<dbReference type="HOGENOM" id="CLU_025810_5_3_11"/>
<dbReference type="GO" id="GO:0008270">
    <property type="term" value="F:zinc ion binding"/>
    <property type="evidence" value="ECO:0007669"/>
    <property type="project" value="InterPro"/>
</dbReference>
<dbReference type="eggNOG" id="COG0590">
    <property type="taxonomic scope" value="Bacteria"/>
</dbReference>
<dbReference type="CDD" id="cd01285">
    <property type="entry name" value="nucleoside_deaminase"/>
    <property type="match status" value="1"/>
</dbReference>
<dbReference type="Pfam" id="PF00383">
    <property type="entry name" value="dCMP_cyt_deam_1"/>
    <property type="match status" value="1"/>
</dbReference>
<sequence length="143" mass="15571">MRKAMHAAAGNPRLPFGSVIVRTSDNAMLAKGVNHNTENPMWHGEVVALNDYTARHGNADWRDVTLYTTGEPCAMCAGAIIWAGIPRVVWASSIATIRASGEGQIDIPATEVAARAEEFYRPEYFLGGVLSDQTDPVFLSRPR</sequence>
<evidence type="ECO:0000256" key="1">
    <source>
        <dbReference type="ARBA" id="ARBA00022723"/>
    </source>
</evidence>
<dbReference type="GO" id="GO:0002100">
    <property type="term" value="P:tRNA wobble adenosine to inosine editing"/>
    <property type="evidence" value="ECO:0007669"/>
    <property type="project" value="TreeGrafter"/>
</dbReference>
<evidence type="ECO:0000256" key="2">
    <source>
        <dbReference type="ARBA" id="ARBA00022833"/>
    </source>
</evidence>
<protein>
    <recommendedName>
        <fullName evidence="3">CMP/dCMP-type deaminase domain-containing protein</fullName>
    </recommendedName>
</protein>
<dbReference type="PANTHER" id="PTHR11079">
    <property type="entry name" value="CYTOSINE DEAMINASE FAMILY MEMBER"/>
    <property type="match status" value="1"/>
</dbReference>
<dbReference type="AlphaFoldDB" id="E5XRI5"/>
<gene>
    <name evidence="4" type="ORF">HMPREF9336_02108</name>
</gene>
<evidence type="ECO:0000313" key="5">
    <source>
        <dbReference type="Proteomes" id="UP000004816"/>
    </source>
</evidence>
<dbReference type="STRING" id="679197.HMPREF9336_02108"/>
<evidence type="ECO:0000313" key="4">
    <source>
        <dbReference type="EMBL" id="EFV13030.2"/>
    </source>
</evidence>
<feature type="domain" description="CMP/dCMP-type deaminase" evidence="3">
    <location>
        <begin position="1"/>
        <end position="104"/>
    </location>
</feature>